<accession>U7QEU4</accession>
<keyword evidence="2" id="KW-1185">Reference proteome</keyword>
<gene>
    <name evidence="1" type="ORF">M595_4242</name>
</gene>
<comment type="caution">
    <text evidence="1">The sequence shown here is derived from an EMBL/GenBank/DDBJ whole genome shotgun (WGS) entry which is preliminary data.</text>
</comment>
<proteinExistence type="predicted"/>
<reference evidence="1 2" key="1">
    <citation type="journal article" date="2013" name="Front. Microbiol.">
        <title>Comparative genomic analyses of the cyanobacterium, Lyngbya aestuarii BL J, a powerful hydrogen producer.</title>
        <authorList>
            <person name="Kothari A."/>
            <person name="Vaughn M."/>
            <person name="Garcia-Pichel F."/>
        </authorList>
    </citation>
    <scope>NUCLEOTIDE SEQUENCE [LARGE SCALE GENOMIC DNA]</scope>
    <source>
        <strain evidence="1 2">BL J</strain>
    </source>
</reference>
<evidence type="ECO:0000313" key="2">
    <source>
        <dbReference type="Proteomes" id="UP000017127"/>
    </source>
</evidence>
<dbReference type="Proteomes" id="UP000017127">
    <property type="component" value="Unassembled WGS sequence"/>
</dbReference>
<organism evidence="1 2">
    <name type="scientific">Lyngbya aestuarii BL J</name>
    <dbReference type="NCBI Taxonomy" id="1348334"/>
    <lineage>
        <taxon>Bacteria</taxon>
        <taxon>Bacillati</taxon>
        <taxon>Cyanobacteriota</taxon>
        <taxon>Cyanophyceae</taxon>
        <taxon>Oscillatoriophycideae</taxon>
        <taxon>Oscillatoriales</taxon>
        <taxon>Microcoleaceae</taxon>
        <taxon>Lyngbya</taxon>
    </lineage>
</organism>
<dbReference type="SUPFAM" id="SSF64288">
    <property type="entry name" value="Chorismate lyase-like"/>
    <property type="match status" value="1"/>
</dbReference>
<name>U7QEU4_9CYAN</name>
<feature type="non-terminal residue" evidence="1">
    <location>
        <position position="1"/>
    </location>
</feature>
<protein>
    <submittedName>
        <fullName evidence="1">Uncharacterized protein</fullName>
    </submittedName>
</protein>
<dbReference type="InterPro" id="IPR028978">
    <property type="entry name" value="Chorismate_lyase_/UTRA_dom_sf"/>
</dbReference>
<dbReference type="EMBL" id="AUZM01000048">
    <property type="protein sequence ID" value="ERT05807.1"/>
    <property type="molecule type" value="Genomic_DNA"/>
</dbReference>
<evidence type="ECO:0000313" key="1">
    <source>
        <dbReference type="EMBL" id="ERT05807.1"/>
    </source>
</evidence>
<sequence>DQDGRIIEYGITRFRGDRMELVFENELLDTLNSKRSSKL</sequence>
<dbReference type="AlphaFoldDB" id="U7QEU4"/>